<reference evidence="1 2" key="1">
    <citation type="submission" date="2021-01" db="EMBL/GenBank/DDBJ databases">
        <title>Chromosome-level genome assembly of a human fungal pathogen reveals clustering of transcriptionally co-regulated genes.</title>
        <authorList>
            <person name="Voorhies M."/>
            <person name="Cohen S."/>
            <person name="Shea T.P."/>
            <person name="Petrus S."/>
            <person name="Munoz J.F."/>
            <person name="Poplawski S."/>
            <person name="Goldman W.E."/>
            <person name="Michael T."/>
            <person name="Cuomo C.A."/>
            <person name="Sil A."/>
            <person name="Beyhan S."/>
        </authorList>
    </citation>
    <scope>NUCLEOTIDE SEQUENCE [LARGE SCALE GENOMIC DNA]</scope>
    <source>
        <strain evidence="1 2">G184AR</strain>
    </source>
</reference>
<comment type="caution">
    <text evidence="1">The sequence shown here is derived from an EMBL/GenBank/DDBJ whole genome shotgun (WGS) entry which is preliminary data.</text>
</comment>
<gene>
    <name evidence="1" type="ORF">I7I52_05153</name>
</gene>
<dbReference type="VEuPathDB" id="FungiDB:I7I52_05153"/>
<dbReference type="EMBL" id="JAEVHI010000004">
    <property type="protein sequence ID" value="KAG5293738.1"/>
    <property type="molecule type" value="Genomic_DNA"/>
</dbReference>
<sequence length="85" mass="9765">MGKQVHNRMRAQGLQLRLRIPASFPASPQVKHIRHFLAPFPRTQRLSRLLCQMEITTLFLPAPMKQRLLKFSLVPLAARGYSLST</sequence>
<dbReference type="Proteomes" id="UP000670092">
    <property type="component" value="Unassembled WGS sequence"/>
</dbReference>
<organism evidence="1 2">
    <name type="scientific">Ajellomyces capsulatus</name>
    <name type="common">Darling's disease fungus</name>
    <name type="synonym">Histoplasma capsulatum</name>
    <dbReference type="NCBI Taxonomy" id="5037"/>
    <lineage>
        <taxon>Eukaryota</taxon>
        <taxon>Fungi</taxon>
        <taxon>Dikarya</taxon>
        <taxon>Ascomycota</taxon>
        <taxon>Pezizomycotina</taxon>
        <taxon>Eurotiomycetes</taxon>
        <taxon>Eurotiomycetidae</taxon>
        <taxon>Onygenales</taxon>
        <taxon>Ajellomycetaceae</taxon>
        <taxon>Histoplasma</taxon>
    </lineage>
</organism>
<evidence type="ECO:0000313" key="1">
    <source>
        <dbReference type="EMBL" id="KAG5293738.1"/>
    </source>
</evidence>
<name>A0A8H7YPA7_AJECA</name>
<protein>
    <submittedName>
        <fullName evidence="1">Uncharacterized protein</fullName>
    </submittedName>
</protein>
<accession>A0A8H7YPA7</accession>
<dbReference type="AlphaFoldDB" id="A0A8H7YPA7"/>
<proteinExistence type="predicted"/>
<evidence type="ECO:0000313" key="2">
    <source>
        <dbReference type="Proteomes" id="UP000670092"/>
    </source>
</evidence>